<accession>E5Y792</accession>
<dbReference type="Pfam" id="PF00534">
    <property type="entry name" value="Glycos_transf_1"/>
    <property type="match status" value="1"/>
</dbReference>
<dbReference type="eggNOG" id="COG0438">
    <property type="taxonomic scope" value="Bacteria"/>
</dbReference>
<dbReference type="InterPro" id="IPR001296">
    <property type="entry name" value="Glyco_trans_1"/>
</dbReference>
<evidence type="ECO:0000313" key="4">
    <source>
        <dbReference type="Proteomes" id="UP000006034"/>
    </source>
</evidence>
<dbReference type="GeneID" id="78085197"/>
<evidence type="ECO:0008006" key="5">
    <source>
        <dbReference type="Google" id="ProtNLM"/>
    </source>
</evidence>
<dbReference type="Proteomes" id="UP000006034">
    <property type="component" value="Unassembled WGS sequence"/>
</dbReference>
<feature type="domain" description="Glycosyltransferase subfamily 4-like N-terminal" evidence="2">
    <location>
        <begin position="14"/>
        <end position="164"/>
    </location>
</feature>
<dbReference type="HOGENOM" id="CLU_009583_0_4_7"/>
<dbReference type="CDD" id="cd03801">
    <property type="entry name" value="GT4_PimA-like"/>
    <property type="match status" value="1"/>
</dbReference>
<dbReference type="OrthoDB" id="9806653at2"/>
<evidence type="ECO:0000313" key="3">
    <source>
        <dbReference type="EMBL" id="EFV44166.1"/>
    </source>
</evidence>
<keyword evidence="4" id="KW-1185">Reference proteome</keyword>
<name>E5Y792_BILW3</name>
<organism evidence="3 4">
    <name type="scientific">Bilophila wadsworthia (strain 3_1_6)</name>
    <dbReference type="NCBI Taxonomy" id="563192"/>
    <lineage>
        <taxon>Bacteria</taxon>
        <taxon>Pseudomonadati</taxon>
        <taxon>Thermodesulfobacteriota</taxon>
        <taxon>Desulfovibrionia</taxon>
        <taxon>Desulfovibrionales</taxon>
        <taxon>Desulfovibrionaceae</taxon>
        <taxon>Bilophila</taxon>
    </lineage>
</organism>
<reference evidence="3 4" key="1">
    <citation type="submission" date="2010-10" db="EMBL/GenBank/DDBJ databases">
        <authorList>
            <consortium name="The Broad Institute Genome Sequencing Platform"/>
            <person name="Ward D."/>
            <person name="Earl A."/>
            <person name="Feldgarden M."/>
            <person name="Young S.K."/>
            <person name="Gargeya S."/>
            <person name="Zeng Q."/>
            <person name="Alvarado L."/>
            <person name="Berlin A."/>
            <person name="Bochicchio J."/>
            <person name="Chapman S.B."/>
            <person name="Chen Z."/>
            <person name="Freedman E."/>
            <person name="Gellesch M."/>
            <person name="Goldberg J."/>
            <person name="Griggs A."/>
            <person name="Gujja S."/>
            <person name="Heilman E."/>
            <person name="Heiman D."/>
            <person name="Howarth C."/>
            <person name="Mehta T."/>
            <person name="Neiman D."/>
            <person name="Pearson M."/>
            <person name="Roberts A."/>
            <person name="Saif S."/>
            <person name="Shea T."/>
            <person name="Shenoy N."/>
            <person name="Sisk P."/>
            <person name="Stolte C."/>
            <person name="Sykes S."/>
            <person name="White J."/>
            <person name="Yandava C."/>
            <person name="Allen-Vercoe E."/>
            <person name="Sibley C."/>
            <person name="Ambrose C.E."/>
            <person name="Strauss J."/>
            <person name="Daigneault M."/>
            <person name="Haas B."/>
            <person name="Nusbaum C."/>
            <person name="Birren B."/>
        </authorList>
    </citation>
    <scope>NUCLEOTIDE SEQUENCE [LARGE SCALE GENOMIC DNA]</scope>
    <source>
        <strain evidence="3 4">3_1_6</strain>
    </source>
</reference>
<dbReference type="RefSeq" id="WP_005027845.1">
    <property type="nucleotide sequence ID" value="NZ_KE150238.1"/>
</dbReference>
<evidence type="ECO:0000259" key="2">
    <source>
        <dbReference type="Pfam" id="PF13439"/>
    </source>
</evidence>
<comment type="caution">
    <text evidence="3">The sequence shown here is derived from an EMBL/GenBank/DDBJ whole genome shotgun (WGS) entry which is preliminary data.</text>
</comment>
<dbReference type="AlphaFoldDB" id="E5Y792"/>
<dbReference type="EMBL" id="ADCP02000001">
    <property type="protein sequence ID" value="EFV44166.1"/>
    <property type="molecule type" value="Genomic_DNA"/>
</dbReference>
<dbReference type="GO" id="GO:0016757">
    <property type="term" value="F:glycosyltransferase activity"/>
    <property type="evidence" value="ECO:0007669"/>
    <property type="project" value="InterPro"/>
</dbReference>
<proteinExistence type="predicted"/>
<dbReference type="Pfam" id="PF13439">
    <property type="entry name" value="Glyco_transf_4"/>
    <property type="match status" value="1"/>
</dbReference>
<sequence length="356" mass="38694">MRVLLLDLGLELRGGQRQVYYLARALARTPDMEPLVACPRTGKLAELLRDEGLPVQGLPGRSPANPLLLRWMGQRLRDFPPDIVHTHDANAATVGAFYKLLHSGTLLIHSRRVSYPLRRGLRSWKYRIADAVVGVSREIADGMIGAGIPASRVSAIHSGIDPSRYRPREARQDGGFLFQSIGAFTPQKGYSVLVRAMAELRKRSLPPWAVRIVGDGPLLDPIKEEARTLGVDALLALPGRRDSVDMLPDCDALVVPSVDGEGSSGAIKEGWVTGVPVICSALASNQELVRGDENGLLAAVGDPVSLADAMARCLTDEGLRARLAEAGSRSVLEFTDTRMAEQYMDLYRRLMGKGTE</sequence>
<dbReference type="PANTHER" id="PTHR12526">
    <property type="entry name" value="GLYCOSYLTRANSFERASE"/>
    <property type="match status" value="1"/>
</dbReference>
<dbReference type="InterPro" id="IPR028098">
    <property type="entry name" value="Glyco_trans_4-like_N"/>
</dbReference>
<dbReference type="STRING" id="563192.HMPREF0179_02056"/>
<evidence type="ECO:0000259" key="1">
    <source>
        <dbReference type="Pfam" id="PF00534"/>
    </source>
</evidence>
<protein>
    <recommendedName>
        <fullName evidence="5">Glycosyltransferase subfamily 4-like N-terminal domain-containing protein</fullName>
    </recommendedName>
</protein>
<reference evidence="3 4" key="2">
    <citation type="submission" date="2013-04" db="EMBL/GenBank/DDBJ databases">
        <title>The Genome Sequence of Bilophila wadsworthia 3_1_6.</title>
        <authorList>
            <consortium name="The Broad Institute Genomics Platform"/>
            <person name="Earl A."/>
            <person name="Ward D."/>
            <person name="Feldgarden M."/>
            <person name="Gevers D."/>
            <person name="Sibley C."/>
            <person name="Strauss J."/>
            <person name="Allen-Vercoe E."/>
            <person name="Walker B."/>
            <person name="Young S."/>
            <person name="Zeng Q."/>
            <person name="Gargeya S."/>
            <person name="Fitzgerald M."/>
            <person name="Haas B."/>
            <person name="Abouelleil A."/>
            <person name="Allen A.W."/>
            <person name="Alvarado L."/>
            <person name="Arachchi H.M."/>
            <person name="Berlin A.M."/>
            <person name="Chapman S.B."/>
            <person name="Gainer-Dewar J."/>
            <person name="Goldberg J."/>
            <person name="Griggs A."/>
            <person name="Gujja S."/>
            <person name="Hansen M."/>
            <person name="Howarth C."/>
            <person name="Imamovic A."/>
            <person name="Ireland A."/>
            <person name="Larimer J."/>
            <person name="McCowan C."/>
            <person name="Murphy C."/>
            <person name="Pearson M."/>
            <person name="Poon T.W."/>
            <person name="Priest M."/>
            <person name="Roberts A."/>
            <person name="Saif S."/>
            <person name="Shea T."/>
            <person name="Sisk P."/>
            <person name="Sykes S."/>
            <person name="Wortman J."/>
            <person name="Nusbaum C."/>
            <person name="Birren B."/>
        </authorList>
    </citation>
    <scope>NUCLEOTIDE SEQUENCE [LARGE SCALE GENOMIC DNA]</scope>
    <source>
        <strain evidence="3 4">3_1_6</strain>
    </source>
</reference>
<dbReference type="PANTHER" id="PTHR12526:SF635">
    <property type="entry name" value="GLYCOSYL TRANSFERASE GROUP 1"/>
    <property type="match status" value="1"/>
</dbReference>
<gene>
    <name evidence="3" type="ORF">HMPREF0179_02056</name>
</gene>
<dbReference type="SUPFAM" id="SSF53756">
    <property type="entry name" value="UDP-Glycosyltransferase/glycogen phosphorylase"/>
    <property type="match status" value="1"/>
</dbReference>
<feature type="domain" description="Glycosyl transferase family 1" evidence="1">
    <location>
        <begin position="166"/>
        <end position="327"/>
    </location>
</feature>
<dbReference type="Gene3D" id="3.40.50.2000">
    <property type="entry name" value="Glycogen Phosphorylase B"/>
    <property type="match status" value="2"/>
</dbReference>